<dbReference type="CDD" id="cd14789">
    <property type="entry name" value="Tiki"/>
    <property type="match status" value="1"/>
</dbReference>
<proteinExistence type="predicted"/>
<name>A6GK02_9BACT</name>
<feature type="chain" id="PRO_5002697538" evidence="2">
    <location>
        <begin position="24"/>
        <end position="326"/>
    </location>
</feature>
<organism evidence="3 4">
    <name type="scientific">Plesiocystis pacifica SIR-1</name>
    <dbReference type="NCBI Taxonomy" id="391625"/>
    <lineage>
        <taxon>Bacteria</taxon>
        <taxon>Pseudomonadati</taxon>
        <taxon>Myxococcota</taxon>
        <taxon>Polyangia</taxon>
        <taxon>Nannocystales</taxon>
        <taxon>Nannocystaceae</taxon>
        <taxon>Plesiocystis</taxon>
    </lineage>
</organism>
<sequence>MTTLAPRLRVASIVSIVSPALLALLLAPGCDKSGESAKPGERAQADAAPATEDAPQGPAMWVAKDADTTVYMLGTVHLLPAELEWRTPAIQAAFDEAKVVYFEADVASPEAQQSMMAALPRLGTFQDGRTLSAVLDAEQLAAVQGALDALGMPLAMVEPMKPWLVGITLESQAAVKSGYAADSGVEMVLGKEAAAAGKQLRYFETAEQQLGIFAALPEADQVAFLVQSSKAIVDDPDALDELVAAWSTGDVATLTALAEGDDGGMGSEVVTEALLVNRNRDWVEQLTTLMADEPGVFFVAVGAAHLAGDQGVPTLLGEAGIEVTGP</sequence>
<dbReference type="Proteomes" id="UP000005801">
    <property type="component" value="Unassembled WGS sequence"/>
</dbReference>
<dbReference type="InterPro" id="IPR047111">
    <property type="entry name" value="YbaP-like"/>
</dbReference>
<reference evidence="3 4" key="1">
    <citation type="submission" date="2007-06" db="EMBL/GenBank/DDBJ databases">
        <authorList>
            <person name="Shimkets L."/>
            <person name="Ferriera S."/>
            <person name="Johnson J."/>
            <person name="Kravitz S."/>
            <person name="Beeson K."/>
            <person name="Sutton G."/>
            <person name="Rogers Y.-H."/>
            <person name="Friedman R."/>
            <person name="Frazier M."/>
            <person name="Venter J.C."/>
        </authorList>
    </citation>
    <scope>NUCLEOTIDE SEQUENCE [LARGE SCALE GENOMIC DNA]</scope>
    <source>
        <strain evidence="3 4">SIR-1</strain>
    </source>
</reference>
<gene>
    <name evidence="3" type="ORF">PPSIR1_12388</name>
</gene>
<feature type="region of interest" description="Disordered" evidence="1">
    <location>
        <begin position="34"/>
        <end position="57"/>
    </location>
</feature>
<accession>A6GK02</accession>
<evidence type="ECO:0000313" key="3">
    <source>
        <dbReference type="EMBL" id="EDM73803.1"/>
    </source>
</evidence>
<keyword evidence="2" id="KW-0732">Signal</keyword>
<dbReference type="OrthoDB" id="357294at2"/>
<dbReference type="RefSeq" id="WP_006977038.1">
    <property type="nucleotide sequence ID" value="NZ_ABCS01000174.1"/>
</dbReference>
<evidence type="ECO:0000313" key="4">
    <source>
        <dbReference type="Proteomes" id="UP000005801"/>
    </source>
</evidence>
<feature type="signal peptide" evidence="2">
    <location>
        <begin position="1"/>
        <end position="23"/>
    </location>
</feature>
<feature type="compositionally biased region" description="Basic and acidic residues" evidence="1">
    <location>
        <begin position="34"/>
        <end position="44"/>
    </location>
</feature>
<evidence type="ECO:0000256" key="2">
    <source>
        <dbReference type="SAM" id="SignalP"/>
    </source>
</evidence>
<dbReference type="AlphaFoldDB" id="A6GK02"/>
<dbReference type="STRING" id="391625.PPSIR1_12388"/>
<dbReference type="eggNOG" id="COG3735">
    <property type="taxonomic scope" value="Bacteria"/>
</dbReference>
<feature type="compositionally biased region" description="Low complexity" evidence="1">
    <location>
        <begin position="45"/>
        <end position="56"/>
    </location>
</feature>
<protein>
    <submittedName>
        <fullName evidence="3">GumN family protein</fullName>
    </submittedName>
</protein>
<keyword evidence="4" id="KW-1185">Reference proteome</keyword>
<dbReference type="PANTHER" id="PTHR40590">
    <property type="entry name" value="CYTOPLASMIC PROTEIN-RELATED"/>
    <property type="match status" value="1"/>
</dbReference>
<dbReference type="Pfam" id="PF01963">
    <property type="entry name" value="TraB_PrgY_gumN"/>
    <property type="match status" value="1"/>
</dbReference>
<dbReference type="InterPro" id="IPR002816">
    <property type="entry name" value="TraB/PrgY/GumN_fam"/>
</dbReference>
<dbReference type="EMBL" id="ABCS01000174">
    <property type="protein sequence ID" value="EDM73803.1"/>
    <property type="molecule type" value="Genomic_DNA"/>
</dbReference>
<comment type="caution">
    <text evidence="3">The sequence shown here is derived from an EMBL/GenBank/DDBJ whole genome shotgun (WGS) entry which is preliminary data.</text>
</comment>
<evidence type="ECO:0000256" key="1">
    <source>
        <dbReference type="SAM" id="MobiDB-lite"/>
    </source>
</evidence>
<dbReference type="PANTHER" id="PTHR40590:SF1">
    <property type="entry name" value="CYTOPLASMIC PROTEIN"/>
    <property type="match status" value="1"/>
</dbReference>